<evidence type="ECO:0000313" key="3">
    <source>
        <dbReference type="Proteomes" id="UP000299102"/>
    </source>
</evidence>
<evidence type="ECO:0000313" key="2">
    <source>
        <dbReference type="EMBL" id="GBP52982.1"/>
    </source>
</evidence>
<dbReference type="Proteomes" id="UP000299102">
    <property type="component" value="Unassembled WGS sequence"/>
</dbReference>
<reference evidence="2 3" key="1">
    <citation type="journal article" date="2019" name="Commun. Biol.">
        <title>The bagworm genome reveals a unique fibroin gene that provides high tensile strength.</title>
        <authorList>
            <person name="Kono N."/>
            <person name="Nakamura H."/>
            <person name="Ohtoshi R."/>
            <person name="Tomita M."/>
            <person name="Numata K."/>
            <person name="Arakawa K."/>
        </authorList>
    </citation>
    <scope>NUCLEOTIDE SEQUENCE [LARGE SCALE GENOMIC DNA]</scope>
</reference>
<evidence type="ECO:0000256" key="1">
    <source>
        <dbReference type="SAM" id="MobiDB-lite"/>
    </source>
</evidence>
<protein>
    <submittedName>
        <fullName evidence="2">Uncharacterized protein</fullName>
    </submittedName>
</protein>
<comment type="caution">
    <text evidence="2">The sequence shown here is derived from an EMBL/GenBank/DDBJ whole genome shotgun (WGS) entry which is preliminary data.</text>
</comment>
<feature type="region of interest" description="Disordered" evidence="1">
    <location>
        <begin position="68"/>
        <end position="105"/>
    </location>
</feature>
<keyword evidence="3" id="KW-1185">Reference proteome</keyword>
<feature type="compositionally biased region" description="Basic and acidic residues" evidence="1">
    <location>
        <begin position="9"/>
        <end position="22"/>
    </location>
</feature>
<feature type="region of interest" description="Disordered" evidence="1">
    <location>
        <begin position="1"/>
        <end position="24"/>
    </location>
</feature>
<organism evidence="2 3">
    <name type="scientific">Eumeta variegata</name>
    <name type="common">Bagworm moth</name>
    <name type="synonym">Eumeta japonica</name>
    <dbReference type="NCBI Taxonomy" id="151549"/>
    <lineage>
        <taxon>Eukaryota</taxon>
        <taxon>Metazoa</taxon>
        <taxon>Ecdysozoa</taxon>
        <taxon>Arthropoda</taxon>
        <taxon>Hexapoda</taxon>
        <taxon>Insecta</taxon>
        <taxon>Pterygota</taxon>
        <taxon>Neoptera</taxon>
        <taxon>Endopterygota</taxon>
        <taxon>Lepidoptera</taxon>
        <taxon>Glossata</taxon>
        <taxon>Ditrysia</taxon>
        <taxon>Tineoidea</taxon>
        <taxon>Psychidae</taxon>
        <taxon>Oiketicinae</taxon>
        <taxon>Eumeta</taxon>
    </lineage>
</organism>
<sequence>MVKTILRSFSERSADAAERDPFGKIYSDPHLLEERRELKKDVEDSVADEGSRPLALVVKERCLRALKSDDPSKGHIHRKVVPPPGKDFRSGPRVHSKANLRTPSERGCRREITLVEFPPPPAARRPREGGLCR</sequence>
<accession>A0A4C1WR11</accession>
<dbReference type="AlphaFoldDB" id="A0A4C1WR11"/>
<dbReference type="EMBL" id="BGZK01000613">
    <property type="protein sequence ID" value="GBP52982.1"/>
    <property type="molecule type" value="Genomic_DNA"/>
</dbReference>
<name>A0A4C1WR11_EUMVA</name>
<gene>
    <name evidence="2" type="ORF">EVAR_97577_1</name>
</gene>
<proteinExistence type="predicted"/>